<protein>
    <submittedName>
        <fullName evidence="1">Uncharacterized protein</fullName>
    </submittedName>
</protein>
<evidence type="ECO:0000313" key="2">
    <source>
        <dbReference type="Proteomes" id="UP000585050"/>
    </source>
</evidence>
<reference evidence="1 2" key="1">
    <citation type="submission" date="2020-04" db="EMBL/GenBank/DDBJ databases">
        <title>Flammeovirga sp. SR4, a novel species isolated from seawater.</title>
        <authorList>
            <person name="Wang X."/>
        </authorList>
    </citation>
    <scope>NUCLEOTIDE SEQUENCE [LARGE SCALE GENOMIC DNA]</scope>
    <source>
        <strain evidence="1 2">SR4</strain>
    </source>
</reference>
<dbReference type="RefSeq" id="WP_168885805.1">
    <property type="nucleotide sequence ID" value="NZ_JABAIL010000049.1"/>
</dbReference>
<comment type="caution">
    <text evidence="1">The sequence shown here is derived from an EMBL/GenBank/DDBJ whole genome shotgun (WGS) entry which is preliminary data.</text>
</comment>
<organism evidence="1 2">
    <name type="scientific">Flammeovirga agarivorans</name>
    <dbReference type="NCBI Taxonomy" id="2726742"/>
    <lineage>
        <taxon>Bacteria</taxon>
        <taxon>Pseudomonadati</taxon>
        <taxon>Bacteroidota</taxon>
        <taxon>Cytophagia</taxon>
        <taxon>Cytophagales</taxon>
        <taxon>Flammeovirgaceae</taxon>
        <taxon>Flammeovirga</taxon>
    </lineage>
</organism>
<accession>A0A7X8XZI7</accession>
<dbReference type="AlphaFoldDB" id="A0A7X8XZI7"/>
<evidence type="ECO:0000313" key="1">
    <source>
        <dbReference type="EMBL" id="NLR95103.1"/>
    </source>
</evidence>
<dbReference type="EMBL" id="JABAIL010000049">
    <property type="protein sequence ID" value="NLR95103.1"/>
    <property type="molecule type" value="Genomic_DNA"/>
</dbReference>
<sequence>MYHQIILLLLIFGIPVYGQSFESDTVRIYYAQAIEEELFSDTELKLTDNQKMVLEKRLISIYENLLKDFSRSLYNLFILNRLGSLYLQKNHSKSKEYNKRVIHSKEEFYWSHTKTVFLESNNKPLIFNITITDKTLKHNSFLNLARISLVEQKYNQALTLLDSCNSYPESLESDVRSLIPHLDERIKSLYGLREYKELDLLLRSSYLYSFFIPSENEEIIYQTIIRTYDKSYIISNILEPIKNLNIKESYFAGAIDINFMNEKNTVDLVYLSTENPMYENYLKEESKENFDSFAKRVLKDRKKSTLYQKLKKYTTHNNS</sequence>
<dbReference type="Proteomes" id="UP000585050">
    <property type="component" value="Unassembled WGS sequence"/>
</dbReference>
<proteinExistence type="predicted"/>
<keyword evidence="2" id="KW-1185">Reference proteome</keyword>
<gene>
    <name evidence="1" type="ORF">HGP29_28155</name>
</gene>
<name>A0A7X8XZI7_9BACT</name>